<feature type="compositionally biased region" description="Polar residues" evidence="1">
    <location>
        <begin position="9"/>
        <end position="18"/>
    </location>
</feature>
<gene>
    <name evidence="2" type="primary">BnaA03g59740D</name>
    <name evidence="2" type="ORF">GSBRNA2T00028608001</name>
</gene>
<reference evidence="2 3" key="1">
    <citation type="journal article" date="2014" name="Science">
        <title>Plant genetics. Early allopolyploid evolution in the post-Neolithic Brassica napus oilseed genome.</title>
        <authorList>
            <person name="Chalhoub B."/>
            <person name="Denoeud F."/>
            <person name="Liu S."/>
            <person name="Parkin I.A."/>
            <person name="Tang H."/>
            <person name="Wang X."/>
            <person name="Chiquet J."/>
            <person name="Belcram H."/>
            <person name="Tong C."/>
            <person name="Samans B."/>
            <person name="Correa M."/>
            <person name="Da Silva C."/>
            <person name="Just J."/>
            <person name="Falentin C."/>
            <person name="Koh C.S."/>
            <person name="Le Clainche I."/>
            <person name="Bernard M."/>
            <person name="Bento P."/>
            <person name="Noel B."/>
            <person name="Labadie K."/>
            <person name="Alberti A."/>
            <person name="Charles M."/>
            <person name="Arnaud D."/>
            <person name="Guo H."/>
            <person name="Daviaud C."/>
            <person name="Alamery S."/>
            <person name="Jabbari K."/>
            <person name="Zhao M."/>
            <person name="Edger P.P."/>
            <person name="Chelaifa H."/>
            <person name="Tack D."/>
            <person name="Lassalle G."/>
            <person name="Mestiri I."/>
            <person name="Schnel N."/>
            <person name="Le Paslier M.C."/>
            <person name="Fan G."/>
            <person name="Renault V."/>
            <person name="Bayer P.E."/>
            <person name="Golicz A.A."/>
            <person name="Manoli S."/>
            <person name="Lee T.H."/>
            <person name="Thi V.H."/>
            <person name="Chalabi S."/>
            <person name="Hu Q."/>
            <person name="Fan C."/>
            <person name="Tollenaere R."/>
            <person name="Lu Y."/>
            <person name="Battail C."/>
            <person name="Shen J."/>
            <person name="Sidebottom C.H."/>
            <person name="Wang X."/>
            <person name="Canaguier A."/>
            <person name="Chauveau A."/>
            <person name="Berard A."/>
            <person name="Deniot G."/>
            <person name="Guan M."/>
            <person name="Liu Z."/>
            <person name="Sun F."/>
            <person name="Lim Y.P."/>
            <person name="Lyons E."/>
            <person name="Town C.D."/>
            <person name="Bancroft I."/>
            <person name="Wang X."/>
            <person name="Meng J."/>
            <person name="Ma J."/>
            <person name="Pires J.C."/>
            <person name="King G.J."/>
            <person name="Brunel D."/>
            <person name="Delourme R."/>
            <person name="Renard M."/>
            <person name="Aury J.M."/>
            <person name="Adams K.L."/>
            <person name="Batley J."/>
            <person name="Snowdon R.J."/>
            <person name="Tost J."/>
            <person name="Edwards D."/>
            <person name="Zhou Y."/>
            <person name="Hua W."/>
            <person name="Sharpe A.G."/>
            <person name="Paterson A.H."/>
            <person name="Guan C."/>
            <person name="Wincker P."/>
        </authorList>
    </citation>
    <scope>NUCLEOTIDE SEQUENCE [LARGE SCALE GENOMIC DNA]</scope>
    <source>
        <strain evidence="3">cv. Darmor-bzh</strain>
    </source>
</reference>
<accession>A0A078GEC6</accession>
<proteinExistence type="predicted"/>
<evidence type="ECO:0000313" key="2">
    <source>
        <dbReference type="EMBL" id="CDY24870.1"/>
    </source>
</evidence>
<feature type="region of interest" description="Disordered" evidence="1">
    <location>
        <begin position="1"/>
        <end position="35"/>
    </location>
</feature>
<keyword evidence="3" id="KW-1185">Reference proteome</keyword>
<dbReference type="Gramene" id="CDY24870">
    <property type="protein sequence ID" value="CDY24870"/>
    <property type="gene ID" value="GSBRNA2T00028608001"/>
</dbReference>
<evidence type="ECO:0000313" key="3">
    <source>
        <dbReference type="Proteomes" id="UP000028999"/>
    </source>
</evidence>
<dbReference type="EMBL" id="LK032165">
    <property type="protein sequence ID" value="CDY24870.1"/>
    <property type="molecule type" value="Genomic_DNA"/>
</dbReference>
<evidence type="ECO:0000256" key="1">
    <source>
        <dbReference type="SAM" id="MobiDB-lite"/>
    </source>
</evidence>
<dbReference type="AlphaFoldDB" id="A0A078GEC6"/>
<name>A0A078GEC6_BRANA</name>
<protein>
    <submittedName>
        <fullName evidence="2">BnaA03g59740D protein</fullName>
    </submittedName>
</protein>
<dbReference type="PaxDb" id="3708-A0A078GEC6"/>
<sequence>MRKTILLSKRTSAPSQDATIRPHGLRRTPTKKGTYYQKPFNERKKIMSLIILKILNKF</sequence>
<organism evidence="2 3">
    <name type="scientific">Brassica napus</name>
    <name type="common">Rape</name>
    <dbReference type="NCBI Taxonomy" id="3708"/>
    <lineage>
        <taxon>Eukaryota</taxon>
        <taxon>Viridiplantae</taxon>
        <taxon>Streptophyta</taxon>
        <taxon>Embryophyta</taxon>
        <taxon>Tracheophyta</taxon>
        <taxon>Spermatophyta</taxon>
        <taxon>Magnoliopsida</taxon>
        <taxon>eudicotyledons</taxon>
        <taxon>Gunneridae</taxon>
        <taxon>Pentapetalae</taxon>
        <taxon>rosids</taxon>
        <taxon>malvids</taxon>
        <taxon>Brassicales</taxon>
        <taxon>Brassicaceae</taxon>
        <taxon>Brassiceae</taxon>
        <taxon>Brassica</taxon>
    </lineage>
</organism>
<dbReference type="Proteomes" id="UP000028999">
    <property type="component" value="Unassembled WGS sequence"/>
</dbReference>